<dbReference type="InterPro" id="IPR029021">
    <property type="entry name" value="Prot-tyrosine_phosphatase-like"/>
</dbReference>
<gene>
    <name evidence="1" type="ORF">B0T26DRAFT_709482</name>
</gene>
<dbReference type="AlphaFoldDB" id="A0AA40DZM2"/>
<dbReference type="RefSeq" id="XP_060296096.1">
    <property type="nucleotide sequence ID" value="XM_060441931.1"/>
</dbReference>
<dbReference type="Gene3D" id="3.90.190.10">
    <property type="entry name" value="Protein tyrosine phosphatase superfamily"/>
    <property type="match status" value="1"/>
</dbReference>
<evidence type="ECO:0000313" key="2">
    <source>
        <dbReference type="Proteomes" id="UP001172101"/>
    </source>
</evidence>
<keyword evidence="2" id="KW-1185">Reference proteome</keyword>
<reference evidence="1" key="1">
    <citation type="submission" date="2023-06" db="EMBL/GenBank/DDBJ databases">
        <title>Genome-scale phylogeny and comparative genomics of the fungal order Sordariales.</title>
        <authorList>
            <consortium name="Lawrence Berkeley National Laboratory"/>
            <person name="Hensen N."/>
            <person name="Bonometti L."/>
            <person name="Westerberg I."/>
            <person name="Brannstrom I.O."/>
            <person name="Guillou S."/>
            <person name="Cros-Aarteil S."/>
            <person name="Calhoun S."/>
            <person name="Haridas S."/>
            <person name="Kuo A."/>
            <person name="Mondo S."/>
            <person name="Pangilinan J."/>
            <person name="Riley R."/>
            <person name="LaButti K."/>
            <person name="Andreopoulos B."/>
            <person name="Lipzen A."/>
            <person name="Chen C."/>
            <person name="Yanf M."/>
            <person name="Daum C."/>
            <person name="Ng V."/>
            <person name="Clum A."/>
            <person name="Steindorff A."/>
            <person name="Ohm R."/>
            <person name="Martin F."/>
            <person name="Silar P."/>
            <person name="Natvig D."/>
            <person name="Lalanne C."/>
            <person name="Gautier V."/>
            <person name="Ament-velasquez S.L."/>
            <person name="Kruys A."/>
            <person name="Hutchinson M.I."/>
            <person name="Powell A.J."/>
            <person name="Barry K."/>
            <person name="Miller A.N."/>
            <person name="Grigoriev I.V."/>
            <person name="Debuchy R."/>
            <person name="Gladieux P."/>
            <person name="Thoren M.H."/>
            <person name="Johannesson H."/>
        </authorList>
    </citation>
    <scope>NUCLEOTIDE SEQUENCE</scope>
    <source>
        <strain evidence="1">SMH2392-1A</strain>
    </source>
</reference>
<sequence>MQSQTANGQHGAYCRIYSILARCRQQQIRPSQEHRHNTHYIDRKSPASQIEGLTYERLSSTDDENSDIGDVATKASAASAIIDVAAASSGRVLAHYSAAISRLPTTVAAYL</sequence>
<name>A0AA40DZM2_9PEZI</name>
<dbReference type="Proteomes" id="UP001172101">
    <property type="component" value="Unassembled WGS sequence"/>
</dbReference>
<evidence type="ECO:0000313" key="1">
    <source>
        <dbReference type="EMBL" id="KAK0717303.1"/>
    </source>
</evidence>
<comment type="caution">
    <text evidence="1">The sequence shown here is derived from an EMBL/GenBank/DDBJ whole genome shotgun (WGS) entry which is preliminary data.</text>
</comment>
<proteinExistence type="predicted"/>
<dbReference type="GeneID" id="85325201"/>
<accession>A0AA40DZM2</accession>
<dbReference type="EMBL" id="JAUIRO010000004">
    <property type="protein sequence ID" value="KAK0717303.1"/>
    <property type="molecule type" value="Genomic_DNA"/>
</dbReference>
<organism evidence="1 2">
    <name type="scientific">Lasiosphaeria miniovina</name>
    <dbReference type="NCBI Taxonomy" id="1954250"/>
    <lineage>
        <taxon>Eukaryota</taxon>
        <taxon>Fungi</taxon>
        <taxon>Dikarya</taxon>
        <taxon>Ascomycota</taxon>
        <taxon>Pezizomycotina</taxon>
        <taxon>Sordariomycetes</taxon>
        <taxon>Sordariomycetidae</taxon>
        <taxon>Sordariales</taxon>
        <taxon>Lasiosphaeriaceae</taxon>
        <taxon>Lasiosphaeria</taxon>
    </lineage>
</organism>
<protein>
    <submittedName>
        <fullName evidence="1">Uncharacterized protein</fullName>
    </submittedName>
</protein>